<gene>
    <name evidence="6" type="ORF">F0562_021101</name>
</gene>
<evidence type="ECO:0000259" key="5">
    <source>
        <dbReference type="Pfam" id="PF16528"/>
    </source>
</evidence>
<dbReference type="OrthoDB" id="642193at2759"/>
<organism evidence="6 7">
    <name type="scientific">Nyssa sinensis</name>
    <dbReference type="NCBI Taxonomy" id="561372"/>
    <lineage>
        <taxon>Eukaryota</taxon>
        <taxon>Viridiplantae</taxon>
        <taxon>Streptophyta</taxon>
        <taxon>Embryophyta</taxon>
        <taxon>Tracheophyta</taxon>
        <taxon>Spermatophyta</taxon>
        <taxon>Magnoliopsida</taxon>
        <taxon>eudicotyledons</taxon>
        <taxon>Gunneridae</taxon>
        <taxon>Pentapetalae</taxon>
        <taxon>asterids</taxon>
        <taxon>Cornales</taxon>
        <taxon>Nyssaceae</taxon>
        <taxon>Nyssa</taxon>
    </lineage>
</organism>
<evidence type="ECO:0000256" key="4">
    <source>
        <dbReference type="SAM" id="MobiDB-lite"/>
    </source>
</evidence>
<evidence type="ECO:0000256" key="2">
    <source>
        <dbReference type="ARBA" id="ARBA00022448"/>
    </source>
</evidence>
<dbReference type="GO" id="GO:0008104">
    <property type="term" value="P:intracellular protein localization"/>
    <property type="evidence" value="ECO:0007669"/>
    <property type="project" value="TreeGrafter"/>
</dbReference>
<dbReference type="Pfam" id="PF08700">
    <property type="entry name" value="VPS51_Exo84_N"/>
    <property type="match status" value="1"/>
</dbReference>
<dbReference type="InterPro" id="IPR016159">
    <property type="entry name" value="Cullin_repeat-like_dom_sf"/>
</dbReference>
<feature type="region of interest" description="Disordered" evidence="4">
    <location>
        <begin position="1"/>
        <end position="50"/>
    </location>
</feature>
<name>A0A5J5BKX7_9ASTE</name>
<reference evidence="6 7" key="1">
    <citation type="submission" date="2019-09" db="EMBL/GenBank/DDBJ databases">
        <title>A chromosome-level genome assembly of the Chinese tupelo Nyssa sinensis.</title>
        <authorList>
            <person name="Yang X."/>
            <person name="Kang M."/>
            <person name="Yang Y."/>
            <person name="Xiong H."/>
            <person name="Wang M."/>
            <person name="Zhang Z."/>
            <person name="Wang Z."/>
            <person name="Wu H."/>
            <person name="Ma T."/>
            <person name="Liu J."/>
            <person name="Xi Z."/>
        </authorList>
    </citation>
    <scope>NUCLEOTIDE SEQUENCE [LARGE SCALE GENOMIC DNA]</scope>
    <source>
        <strain evidence="6">J267</strain>
        <tissue evidence="6">Leaf</tissue>
    </source>
</reference>
<accession>A0A5J5BKX7</accession>
<keyword evidence="7" id="KW-1185">Reference proteome</keyword>
<dbReference type="InterPro" id="IPR032403">
    <property type="entry name" value="Exo84_C"/>
</dbReference>
<dbReference type="InterPro" id="IPR033961">
    <property type="entry name" value="Exo84"/>
</dbReference>
<feature type="compositionally biased region" description="Basic and acidic residues" evidence="4">
    <location>
        <begin position="856"/>
        <end position="881"/>
    </location>
</feature>
<protein>
    <recommendedName>
        <fullName evidence="5">Exocyst component Exo84 C-terminal domain-containing protein</fullName>
    </recommendedName>
</protein>
<dbReference type="Pfam" id="PF16528">
    <property type="entry name" value="Exo84_C"/>
    <property type="match status" value="1"/>
</dbReference>
<keyword evidence="2" id="KW-0813">Transport</keyword>
<dbReference type="GO" id="GO:0006887">
    <property type="term" value="P:exocytosis"/>
    <property type="evidence" value="ECO:0007669"/>
    <property type="project" value="UniProtKB-KW"/>
</dbReference>
<dbReference type="GO" id="GO:0006893">
    <property type="term" value="P:Golgi to plasma membrane transport"/>
    <property type="evidence" value="ECO:0007669"/>
    <property type="project" value="TreeGrafter"/>
</dbReference>
<comment type="similarity">
    <text evidence="1">Belongs to the EXO84 family.</text>
</comment>
<dbReference type="Gene3D" id="1.20.58.1220">
    <property type="entry name" value="Exo84p, C-terminal helical domain"/>
    <property type="match status" value="1"/>
</dbReference>
<dbReference type="AlphaFoldDB" id="A0A5J5BKX7"/>
<dbReference type="Proteomes" id="UP000325577">
    <property type="component" value="Linkage Group LG11"/>
</dbReference>
<dbReference type="PANTHER" id="PTHR21426:SF13">
    <property type="entry name" value="OS08G0566700 PROTEIN"/>
    <property type="match status" value="1"/>
</dbReference>
<feature type="compositionally biased region" description="Low complexity" evidence="4">
    <location>
        <begin position="24"/>
        <end position="37"/>
    </location>
</feature>
<dbReference type="EMBL" id="CM018034">
    <property type="protein sequence ID" value="KAA8543404.1"/>
    <property type="molecule type" value="Genomic_DNA"/>
</dbReference>
<evidence type="ECO:0000313" key="6">
    <source>
        <dbReference type="EMBL" id="KAA8543404.1"/>
    </source>
</evidence>
<dbReference type="SUPFAM" id="SSF74788">
    <property type="entry name" value="Cullin repeat-like"/>
    <property type="match status" value="1"/>
</dbReference>
<dbReference type="InterPro" id="IPR042560">
    <property type="entry name" value="Exo84_C_2"/>
</dbReference>
<dbReference type="PANTHER" id="PTHR21426">
    <property type="entry name" value="EXOCYST COMPLEX COMPONENT 8"/>
    <property type="match status" value="1"/>
</dbReference>
<dbReference type="GO" id="GO:0000145">
    <property type="term" value="C:exocyst"/>
    <property type="evidence" value="ECO:0007669"/>
    <property type="project" value="InterPro"/>
</dbReference>
<evidence type="ECO:0000256" key="1">
    <source>
        <dbReference type="ARBA" id="ARBA00007210"/>
    </source>
</evidence>
<evidence type="ECO:0000313" key="7">
    <source>
        <dbReference type="Proteomes" id="UP000325577"/>
    </source>
</evidence>
<evidence type="ECO:0000256" key="3">
    <source>
        <dbReference type="ARBA" id="ARBA00022483"/>
    </source>
</evidence>
<proteinExistence type="inferred from homology"/>
<keyword evidence="3" id="KW-0268">Exocytosis</keyword>
<sequence>MDSSSSTSRFRFRDHQEMGDGDSTDGSASSDTTSVSSDADEEPELKSMTGQGINHLCSELLELKRVSDEDFHKNIFSNYLAFVRIFEEVEGMENELMQLKHHVSTQKMLVKDLTDGTYLKVLSKEAMESIIKEPAYTEPSPPSMLVAHADNVSEILDVLLSEHRLDEVLAILEMEAGTFQSMRLQENFPLDVLMSYKSAISERRAMVADQLTLVAENPRVSAPELQKALVGLCKLGDSHIATQLLVKYYHSRIASGIHSLQYSKTVTHGVYIHEVAKFVFSMISQAARSFVVLYGENSPHASEFIQWACEETEVFASCFNKYVRSISETSGGLLMAVEAVQSAMSYCSLLEIQKIVLRQDLVKHVRPCMEEVLQVHIDHFKKVTGIFTSSDTWVVGRYLVSGILNEGSSSMVIGQQLQYCLLTNSGRKFVTLLQAVTEDVSPLLALQMEGPILRGLMDLTTEYIVIPERALTCETNGIEKCVSRINLAESPAQQISVIVNLSTLVHFFSRIIRSVFKGIDNFSFEIDSFILFIEEASDRVRAHFCQQFIYKIMSHEGGYRLMPETCVVGQGDSNIFQDLMPSVVFQVLFVELRKLEKLAEDDVVEVGWLMELLKELMEAIFVWISNNEEIWTITDEDLTVQHAGNFKQFVLDMQFLVEITRCGGYFSDSIMNASLDLVSQMESSFISAGLDPKRDINDDSWAINAAREALQNLQGMEETNEPTDQLEEELNEYHSIYASDTFEDDGASKTFEDNDALSSSENYVKSVEDLVVAINTNTEIPKIEFFSPVEVVDLDGQDGFDDKSAAESADSSIELEDLEAENATDSGTDEFQKMKLPDTQVSVGNVGEASGAWISTEDKTSSQNHDSEQMIQKRELQKELKGQGQFKQQE</sequence>
<feature type="region of interest" description="Disordered" evidence="4">
    <location>
        <begin position="820"/>
        <end position="890"/>
    </location>
</feature>
<feature type="domain" description="Exocyst component Exo84 C-terminal" evidence="5">
    <location>
        <begin position="150"/>
        <end position="344"/>
    </location>
</feature>